<reference evidence="1" key="1">
    <citation type="journal article" date="2012" name="Science">
        <title>Fermentation, hydrogen, and sulfur metabolism in multiple uncultivated bacterial phyla.</title>
        <authorList>
            <person name="Wrighton K.C."/>
            <person name="Thomas B.C."/>
            <person name="Sharon I."/>
            <person name="Miller C.S."/>
            <person name="Castelle C.J."/>
            <person name="VerBerkmoes N.C."/>
            <person name="Wilkins M.J."/>
            <person name="Hettich R.L."/>
            <person name="Lipton M.S."/>
            <person name="Williams K.H."/>
            <person name="Long P.E."/>
            <person name="Banfield J.F."/>
        </authorList>
    </citation>
    <scope>NUCLEOTIDE SEQUENCE [LARGE SCALE GENOMIC DNA]</scope>
</reference>
<dbReference type="AlphaFoldDB" id="K2FFG8"/>
<comment type="caution">
    <text evidence="1">The sequence shown here is derived from an EMBL/GenBank/DDBJ whole genome shotgun (WGS) entry which is preliminary data.</text>
</comment>
<evidence type="ECO:0000313" key="1">
    <source>
        <dbReference type="EMBL" id="EKE29946.1"/>
    </source>
</evidence>
<proteinExistence type="predicted"/>
<dbReference type="EMBL" id="AMFJ01000073">
    <property type="protein sequence ID" value="EKE29946.1"/>
    <property type="molecule type" value="Genomic_DNA"/>
</dbReference>
<organism evidence="1">
    <name type="scientific">uncultured bacterium</name>
    <name type="common">gcode 4</name>
    <dbReference type="NCBI Taxonomy" id="1234023"/>
    <lineage>
        <taxon>Bacteria</taxon>
        <taxon>environmental samples</taxon>
    </lineage>
</organism>
<name>K2FFG8_9BACT</name>
<sequence length="66" mass="8017">MRHTLNGIVSKKLKISRTAFLRANINRRLLWVINRRRIKEWKTILTGMMYEHSLRASKILTYFAWN</sequence>
<gene>
    <name evidence="1" type="ORF">ACD_2C00073G0034</name>
</gene>
<accession>K2FFG8</accession>
<protein>
    <submittedName>
        <fullName evidence="1">Uncharacterized protein</fullName>
    </submittedName>
</protein>